<dbReference type="GO" id="GO:0005737">
    <property type="term" value="C:cytoplasm"/>
    <property type="evidence" value="ECO:0007669"/>
    <property type="project" value="UniProtKB-SubCell"/>
</dbReference>
<dbReference type="GO" id="GO:0005524">
    <property type="term" value="F:ATP binding"/>
    <property type="evidence" value="ECO:0007669"/>
    <property type="project" value="UniProtKB-KW"/>
</dbReference>
<evidence type="ECO:0000256" key="5">
    <source>
        <dbReference type="ARBA" id="ARBA00022694"/>
    </source>
</evidence>
<keyword evidence="5" id="KW-0819">tRNA processing</keyword>
<organism evidence="12 14">
    <name type="scientific">Mycoplasma nasistruthionis</name>
    <dbReference type="NCBI Taxonomy" id="353852"/>
    <lineage>
        <taxon>Bacteria</taxon>
        <taxon>Bacillati</taxon>
        <taxon>Mycoplasmatota</taxon>
        <taxon>Mollicutes</taxon>
        <taxon>Mycoplasmataceae</taxon>
        <taxon>Mycoplasma</taxon>
    </lineage>
</organism>
<keyword evidence="9" id="KW-0460">Magnesium</keyword>
<evidence type="ECO:0000313" key="13">
    <source>
        <dbReference type="Proteomes" id="UP000305457"/>
    </source>
</evidence>
<sequence>MLKQVICNSIADLDAFITQNLDFFKQKQILLLNGDLGAGKTTFVKRLALALGIHEPITSPSFNYVKTYEGLVHIDLYNYGGDIEEFEDYFENNIVAIEWASKTSFDFGDFLEIKAWINLENQHCFEIV</sequence>
<dbReference type="Proteomes" id="UP000315201">
    <property type="component" value="Chromosome"/>
</dbReference>
<dbReference type="SUPFAM" id="SSF52540">
    <property type="entry name" value="P-loop containing nucleoside triphosphate hydrolases"/>
    <property type="match status" value="1"/>
</dbReference>
<dbReference type="PANTHER" id="PTHR33540">
    <property type="entry name" value="TRNA THREONYLCARBAMOYLADENOSINE BIOSYNTHESIS PROTEIN TSAE"/>
    <property type="match status" value="1"/>
</dbReference>
<dbReference type="OrthoDB" id="9815896at2"/>
<evidence type="ECO:0000256" key="1">
    <source>
        <dbReference type="ARBA" id="ARBA00004496"/>
    </source>
</evidence>
<dbReference type="Pfam" id="PF02367">
    <property type="entry name" value="TsaE"/>
    <property type="match status" value="1"/>
</dbReference>
<dbReference type="InterPro" id="IPR003442">
    <property type="entry name" value="T6A_TsaE"/>
</dbReference>
<dbReference type="EMBL" id="CP041147">
    <property type="protein sequence ID" value="QDF65009.1"/>
    <property type="molecule type" value="Genomic_DNA"/>
</dbReference>
<accession>A0A4Y6I737</accession>
<protein>
    <recommendedName>
        <fullName evidence="3">tRNA threonylcarbamoyladenosine biosynthesis protein TsaE</fullName>
    </recommendedName>
    <alternativeName>
        <fullName evidence="10">t(6)A37 threonylcarbamoyladenosine biosynthesis protein TsaE</fullName>
    </alternativeName>
</protein>
<dbReference type="GO" id="GO:0016740">
    <property type="term" value="F:transferase activity"/>
    <property type="evidence" value="ECO:0007669"/>
    <property type="project" value="UniProtKB-KW"/>
</dbReference>
<evidence type="ECO:0000256" key="4">
    <source>
        <dbReference type="ARBA" id="ARBA00022490"/>
    </source>
</evidence>
<reference evidence="11 13" key="2">
    <citation type="submission" date="2019-06" db="EMBL/GenBank/DDBJ databases">
        <title>Mycoplasma sp. 2F1A isolated from ostrich.</title>
        <authorList>
            <person name="Spergser J."/>
        </authorList>
    </citation>
    <scope>NUCLEOTIDE SEQUENCE [LARGE SCALE GENOMIC DNA]</scope>
    <source>
        <strain evidence="11 13">2F1A</strain>
    </source>
</reference>
<dbReference type="GO" id="GO:0046872">
    <property type="term" value="F:metal ion binding"/>
    <property type="evidence" value="ECO:0007669"/>
    <property type="project" value="UniProtKB-KW"/>
</dbReference>
<keyword evidence="4" id="KW-0963">Cytoplasm</keyword>
<evidence type="ECO:0000313" key="12">
    <source>
        <dbReference type="EMBL" id="QDF65009.1"/>
    </source>
</evidence>
<dbReference type="AlphaFoldDB" id="A0A4Y6I737"/>
<reference evidence="12 14" key="1">
    <citation type="submission" date="2019-06" db="EMBL/GenBank/DDBJ databases">
        <title>Mycoplasma nasistruthionis sp. nov. str Ms03.</title>
        <authorList>
            <person name="Botes A."/>
        </authorList>
    </citation>
    <scope>NUCLEOTIDE SEQUENCE [LARGE SCALE GENOMIC DNA]</scope>
    <source>
        <strain evidence="12 14">Ms03</strain>
    </source>
</reference>
<keyword evidence="6" id="KW-0479">Metal-binding</keyword>
<comment type="subcellular location">
    <subcellularLocation>
        <location evidence="1">Cytoplasm</location>
    </subcellularLocation>
</comment>
<accession>A0A5B7XVI6</accession>
<evidence type="ECO:0000256" key="8">
    <source>
        <dbReference type="ARBA" id="ARBA00022840"/>
    </source>
</evidence>
<evidence type="ECO:0000256" key="10">
    <source>
        <dbReference type="ARBA" id="ARBA00032441"/>
    </source>
</evidence>
<gene>
    <name evidence="12" type="primary">tsaE</name>
    <name evidence="11" type="ORF">FG904_01690</name>
    <name evidence="12" type="ORF">FIV53_01700</name>
</gene>
<name>A0A4Y6I737_9MOLU</name>
<keyword evidence="14" id="KW-1185">Reference proteome</keyword>
<dbReference type="EMBL" id="CP040825">
    <property type="protein sequence ID" value="QCZ36717.1"/>
    <property type="molecule type" value="Genomic_DNA"/>
</dbReference>
<proteinExistence type="inferred from homology"/>
<keyword evidence="7" id="KW-0547">Nucleotide-binding</keyword>
<evidence type="ECO:0000256" key="3">
    <source>
        <dbReference type="ARBA" id="ARBA00019010"/>
    </source>
</evidence>
<comment type="similarity">
    <text evidence="2">Belongs to the TsaE family.</text>
</comment>
<evidence type="ECO:0000256" key="2">
    <source>
        <dbReference type="ARBA" id="ARBA00007599"/>
    </source>
</evidence>
<evidence type="ECO:0000256" key="6">
    <source>
        <dbReference type="ARBA" id="ARBA00022723"/>
    </source>
</evidence>
<keyword evidence="12" id="KW-0808">Transferase</keyword>
<keyword evidence="8" id="KW-0067">ATP-binding</keyword>
<dbReference type="RefSeq" id="WP_139592200.1">
    <property type="nucleotide sequence ID" value="NZ_CP040825.1"/>
</dbReference>
<dbReference type="NCBIfam" id="TIGR00150">
    <property type="entry name" value="T6A_YjeE"/>
    <property type="match status" value="1"/>
</dbReference>
<dbReference type="Proteomes" id="UP000305457">
    <property type="component" value="Chromosome"/>
</dbReference>
<dbReference type="GO" id="GO:0002949">
    <property type="term" value="P:tRNA threonylcarbamoyladenosine modification"/>
    <property type="evidence" value="ECO:0007669"/>
    <property type="project" value="InterPro"/>
</dbReference>
<evidence type="ECO:0000256" key="9">
    <source>
        <dbReference type="ARBA" id="ARBA00022842"/>
    </source>
</evidence>
<dbReference type="InterPro" id="IPR027417">
    <property type="entry name" value="P-loop_NTPase"/>
</dbReference>
<evidence type="ECO:0000313" key="11">
    <source>
        <dbReference type="EMBL" id="QCZ36717.1"/>
    </source>
</evidence>
<dbReference type="Gene3D" id="3.40.50.300">
    <property type="entry name" value="P-loop containing nucleotide triphosphate hydrolases"/>
    <property type="match status" value="1"/>
</dbReference>
<dbReference type="PANTHER" id="PTHR33540:SF2">
    <property type="entry name" value="TRNA THREONYLCARBAMOYLADENOSINE BIOSYNTHESIS PROTEIN TSAE"/>
    <property type="match status" value="1"/>
</dbReference>
<evidence type="ECO:0000313" key="14">
    <source>
        <dbReference type="Proteomes" id="UP000315201"/>
    </source>
</evidence>
<evidence type="ECO:0000256" key="7">
    <source>
        <dbReference type="ARBA" id="ARBA00022741"/>
    </source>
</evidence>
<dbReference type="KEGG" id="mnh:FG904_01690"/>